<dbReference type="GO" id="GO:0006635">
    <property type="term" value="P:fatty acid beta-oxidation"/>
    <property type="evidence" value="ECO:0007669"/>
    <property type="project" value="TreeGrafter"/>
</dbReference>
<feature type="binding site" evidence="10">
    <location>
        <position position="49"/>
    </location>
    <ligand>
        <name>CoA</name>
        <dbReference type="ChEBI" id="CHEBI:57287"/>
    </ligand>
</feature>
<dbReference type="OrthoDB" id="9771883at2"/>
<dbReference type="InterPro" id="IPR006108">
    <property type="entry name" value="3HC_DH_C"/>
</dbReference>
<evidence type="ECO:0000256" key="2">
    <source>
        <dbReference type="ARBA" id="ARBA00009463"/>
    </source>
</evidence>
<reference evidence="14" key="1">
    <citation type="submission" date="2018-02" db="EMBL/GenBank/DDBJ databases">
        <authorList>
            <person name="Hausmann B."/>
        </authorList>
    </citation>
    <scope>NUCLEOTIDE SEQUENCE [LARGE SCALE GENOMIC DNA]</scope>
    <source>
        <strain evidence="14">Peat soil MAG SbA1</strain>
    </source>
</reference>
<dbReference type="PANTHER" id="PTHR43561:SF3">
    <property type="entry name" value="HYDROXYACYL-COENZYME A DEHYDROGENASE, MITOCHONDRIAL"/>
    <property type="match status" value="1"/>
</dbReference>
<evidence type="ECO:0000256" key="9">
    <source>
        <dbReference type="PIRSR" id="PIRSR000105-1"/>
    </source>
</evidence>
<dbReference type="Pfam" id="PF00725">
    <property type="entry name" value="3HCDH"/>
    <property type="match status" value="1"/>
</dbReference>
<organism evidence="13 14">
    <name type="scientific">Candidatus Sulfotelmatobacter kueseliae</name>
    <dbReference type="NCBI Taxonomy" id="2042962"/>
    <lineage>
        <taxon>Bacteria</taxon>
        <taxon>Pseudomonadati</taxon>
        <taxon>Acidobacteriota</taxon>
        <taxon>Terriglobia</taxon>
        <taxon>Terriglobales</taxon>
        <taxon>Candidatus Korobacteraceae</taxon>
        <taxon>Candidatus Sulfotelmatobacter</taxon>
    </lineage>
</organism>
<dbReference type="GO" id="GO:0003857">
    <property type="term" value="F:(3S)-3-hydroxyacyl-CoA dehydrogenase (NAD+) activity"/>
    <property type="evidence" value="ECO:0007669"/>
    <property type="project" value="UniProtKB-EC"/>
</dbReference>
<proteinExistence type="inferred from homology"/>
<dbReference type="PROSITE" id="PS00067">
    <property type="entry name" value="3HCDH"/>
    <property type="match status" value="1"/>
</dbReference>
<dbReference type="PIRSF" id="PIRSF000105">
    <property type="entry name" value="HCDH"/>
    <property type="match status" value="1"/>
</dbReference>
<gene>
    <name evidence="13" type="primary">hbd</name>
    <name evidence="13" type="ORF">SBA1_590015</name>
</gene>
<evidence type="ECO:0000256" key="1">
    <source>
        <dbReference type="ARBA" id="ARBA00005005"/>
    </source>
</evidence>
<dbReference type="GO" id="GO:0070403">
    <property type="term" value="F:NAD+ binding"/>
    <property type="evidence" value="ECO:0007669"/>
    <property type="project" value="InterPro"/>
</dbReference>
<evidence type="ECO:0000256" key="7">
    <source>
        <dbReference type="ARBA" id="ARBA00023098"/>
    </source>
</evidence>
<comment type="similarity">
    <text evidence="2">Belongs to the 3-hydroxyacyl-CoA dehydrogenase family.</text>
</comment>
<comment type="pathway">
    <text evidence="1">Lipid metabolism; fatty acid beta-oxidation.</text>
</comment>
<feature type="domain" description="3-hydroxyacyl-CoA dehydrogenase NAD binding" evidence="12">
    <location>
        <begin position="5"/>
        <end position="187"/>
    </location>
</feature>
<feature type="site" description="Important for catalytic activity" evidence="9">
    <location>
        <position position="144"/>
    </location>
</feature>
<evidence type="ECO:0000256" key="4">
    <source>
        <dbReference type="ARBA" id="ARBA00022832"/>
    </source>
</evidence>
<dbReference type="Gene3D" id="3.40.50.720">
    <property type="entry name" value="NAD(P)-binding Rossmann-like Domain"/>
    <property type="match status" value="1"/>
</dbReference>
<evidence type="ECO:0000256" key="3">
    <source>
        <dbReference type="ARBA" id="ARBA00013000"/>
    </source>
</evidence>
<dbReference type="NCBIfam" id="NF005875">
    <property type="entry name" value="PRK07819.1"/>
    <property type="match status" value="1"/>
</dbReference>
<dbReference type="InterPro" id="IPR006180">
    <property type="entry name" value="3-OHacyl-CoA_DH_CS"/>
</dbReference>
<evidence type="ECO:0000259" key="12">
    <source>
        <dbReference type="Pfam" id="PF02737"/>
    </source>
</evidence>
<dbReference type="InterPro" id="IPR036291">
    <property type="entry name" value="NAD(P)-bd_dom_sf"/>
</dbReference>
<dbReference type="InterPro" id="IPR013328">
    <property type="entry name" value="6PGD_dom2"/>
</dbReference>
<dbReference type="PANTHER" id="PTHR43561">
    <property type="match status" value="1"/>
</dbReference>
<dbReference type="Gene3D" id="1.10.1040.10">
    <property type="entry name" value="N-(1-d-carboxylethyl)-l-norvaline Dehydrogenase, domain 2"/>
    <property type="match status" value="1"/>
</dbReference>
<dbReference type="InterPro" id="IPR008927">
    <property type="entry name" value="6-PGluconate_DH-like_C_sf"/>
</dbReference>
<evidence type="ECO:0000313" key="13">
    <source>
        <dbReference type="EMBL" id="SPF45332.1"/>
    </source>
</evidence>
<accession>A0A2U3L0B3</accession>
<keyword evidence="4" id="KW-0276">Fatty acid metabolism</keyword>
<dbReference type="AlphaFoldDB" id="A0A2U3L0B3"/>
<feature type="binding site" evidence="10">
    <location>
        <position position="123"/>
    </location>
    <ligand>
        <name>CoA</name>
        <dbReference type="ChEBI" id="CHEBI:57287"/>
    </ligand>
</feature>
<evidence type="ECO:0000259" key="11">
    <source>
        <dbReference type="Pfam" id="PF00725"/>
    </source>
</evidence>
<feature type="domain" description="3-hydroxyacyl-CoA dehydrogenase C-terminal" evidence="11">
    <location>
        <begin position="190"/>
        <end position="286"/>
    </location>
</feature>
<dbReference type="EMBL" id="OMOD01000154">
    <property type="protein sequence ID" value="SPF45332.1"/>
    <property type="molecule type" value="Genomic_DNA"/>
</dbReference>
<keyword evidence="7" id="KW-0443">Lipid metabolism</keyword>
<keyword evidence="6" id="KW-0520">NAD</keyword>
<evidence type="ECO:0000256" key="10">
    <source>
        <dbReference type="PIRSR" id="PIRSR000105-3"/>
    </source>
</evidence>
<dbReference type="InterPro" id="IPR006176">
    <property type="entry name" value="3-OHacyl-CoA_DH_NAD-bd"/>
</dbReference>
<dbReference type="Pfam" id="PF02737">
    <property type="entry name" value="3HCDH_N"/>
    <property type="match status" value="1"/>
</dbReference>
<dbReference type="SUPFAM" id="SSF48179">
    <property type="entry name" value="6-phosphogluconate dehydrogenase C-terminal domain-like"/>
    <property type="match status" value="1"/>
</dbReference>
<dbReference type="EC" id="1.1.1.35" evidence="3"/>
<dbReference type="SUPFAM" id="SSF51735">
    <property type="entry name" value="NAD(P)-binding Rossmann-fold domains"/>
    <property type="match status" value="1"/>
</dbReference>
<keyword evidence="5 13" id="KW-0560">Oxidoreductase</keyword>
<evidence type="ECO:0000256" key="8">
    <source>
        <dbReference type="ARBA" id="ARBA00049556"/>
    </source>
</evidence>
<evidence type="ECO:0000256" key="5">
    <source>
        <dbReference type="ARBA" id="ARBA00023002"/>
    </source>
</evidence>
<name>A0A2U3L0B3_9BACT</name>
<feature type="binding site" evidence="10">
    <location>
        <position position="60"/>
    </location>
    <ligand>
        <name>CoA</name>
        <dbReference type="ChEBI" id="CHEBI:57287"/>
    </ligand>
</feature>
<dbReference type="InterPro" id="IPR052242">
    <property type="entry name" value="Mito_3-hydroxyacyl-CoA_DH"/>
</dbReference>
<sequence length="297" mass="32801">MAIQKVGVLGCGLMGSGIAQVCGTAGFDVTVLEVEQKLLDKGFAGIEKSLAKFAERPVDKGGITAEQKTAIRARLKGTTNQADLANCDIIIEAIIENVLQKKEMYAAIDSIVKKDAIFASNTSSISIMELATAIRRPERFVGLHFFNPVPLMKLVEVVRTIATSNDVYETAYEFAKKLGKVPVRTSDKTGFIVNRLLVPYLLDAIRAYEEGVGSIEDIDNAMKLGCGYPMGPFTLLDLVGLDTTYYITHVMYDEFKERRFASPPLLKRMVMAGWYGRKSGRGFYDYSDPEKPRANEL</sequence>
<evidence type="ECO:0000313" key="14">
    <source>
        <dbReference type="Proteomes" id="UP000238701"/>
    </source>
</evidence>
<dbReference type="FunFam" id="3.40.50.720:FF:000009">
    <property type="entry name" value="Fatty oxidation complex, alpha subunit"/>
    <property type="match status" value="1"/>
</dbReference>
<dbReference type="InterPro" id="IPR022694">
    <property type="entry name" value="3-OHacyl-CoA_DH"/>
</dbReference>
<dbReference type="Proteomes" id="UP000238701">
    <property type="component" value="Unassembled WGS sequence"/>
</dbReference>
<evidence type="ECO:0000256" key="6">
    <source>
        <dbReference type="ARBA" id="ARBA00023027"/>
    </source>
</evidence>
<comment type="catalytic activity">
    <reaction evidence="8">
        <text>a (3S)-3-hydroxyacyl-CoA + NAD(+) = a 3-oxoacyl-CoA + NADH + H(+)</text>
        <dbReference type="Rhea" id="RHEA:22432"/>
        <dbReference type="ChEBI" id="CHEBI:15378"/>
        <dbReference type="ChEBI" id="CHEBI:57318"/>
        <dbReference type="ChEBI" id="CHEBI:57540"/>
        <dbReference type="ChEBI" id="CHEBI:57945"/>
        <dbReference type="ChEBI" id="CHEBI:90726"/>
        <dbReference type="EC" id="1.1.1.35"/>
    </reaction>
</comment>
<protein>
    <recommendedName>
        <fullName evidence="3">3-hydroxyacyl-CoA dehydrogenase</fullName>
        <ecNumber evidence="3">1.1.1.35</ecNumber>
    </recommendedName>
</protein>